<name>A0AA86T2F3_9FABA</name>
<dbReference type="Gramene" id="rna-AYBTSS11_LOCUS25203">
    <property type="protein sequence ID" value="CAJ1973143.1"/>
    <property type="gene ID" value="gene-AYBTSS11_LOCUS25203"/>
</dbReference>
<dbReference type="EMBL" id="OY731406">
    <property type="protein sequence ID" value="CAJ1973143.1"/>
    <property type="molecule type" value="Genomic_DNA"/>
</dbReference>
<keyword evidence="2" id="KW-1185">Reference proteome</keyword>
<accession>A0AA86T2F3</accession>
<dbReference type="Proteomes" id="UP001189624">
    <property type="component" value="Chromosome 9"/>
</dbReference>
<proteinExistence type="predicted"/>
<dbReference type="AlphaFoldDB" id="A0AA86T2F3"/>
<evidence type="ECO:0000313" key="1">
    <source>
        <dbReference type="EMBL" id="CAJ1973143.1"/>
    </source>
</evidence>
<organism evidence="1 2">
    <name type="scientific">Sphenostylis stenocarpa</name>
    <dbReference type="NCBI Taxonomy" id="92480"/>
    <lineage>
        <taxon>Eukaryota</taxon>
        <taxon>Viridiplantae</taxon>
        <taxon>Streptophyta</taxon>
        <taxon>Embryophyta</taxon>
        <taxon>Tracheophyta</taxon>
        <taxon>Spermatophyta</taxon>
        <taxon>Magnoliopsida</taxon>
        <taxon>eudicotyledons</taxon>
        <taxon>Gunneridae</taxon>
        <taxon>Pentapetalae</taxon>
        <taxon>rosids</taxon>
        <taxon>fabids</taxon>
        <taxon>Fabales</taxon>
        <taxon>Fabaceae</taxon>
        <taxon>Papilionoideae</taxon>
        <taxon>50 kb inversion clade</taxon>
        <taxon>NPAAA clade</taxon>
        <taxon>indigoferoid/millettioid clade</taxon>
        <taxon>Phaseoleae</taxon>
        <taxon>Sphenostylis</taxon>
    </lineage>
</organism>
<gene>
    <name evidence="1" type="ORF">AYBTSS11_LOCUS25203</name>
</gene>
<protein>
    <submittedName>
        <fullName evidence="1">Uncharacterized protein</fullName>
    </submittedName>
</protein>
<evidence type="ECO:0000313" key="2">
    <source>
        <dbReference type="Proteomes" id="UP001189624"/>
    </source>
</evidence>
<reference evidence="1" key="1">
    <citation type="submission" date="2023-10" db="EMBL/GenBank/DDBJ databases">
        <authorList>
            <person name="Domelevo Entfellner J.-B."/>
        </authorList>
    </citation>
    <scope>NUCLEOTIDE SEQUENCE</scope>
</reference>
<sequence>MDPNCLIVEIRDMKHSQIYQPSRVLVFSIQNRTHIQVDSDSQEQDLLTFVLPDAACFSQSAQRKRSTKKKQRKGKYLLPHVKKQATVQEFPSYCNYGRKFSIKKGLNLEFYAITSWILGSINTTRELQYWT</sequence>